<accession>A0A642UCF1</accession>
<keyword evidence="14" id="KW-1185">Reference proteome</keyword>
<dbReference type="GO" id="GO:0005759">
    <property type="term" value="C:mitochondrial matrix"/>
    <property type="evidence" value="ECO:0007669"/>
    <property type="project" value="UniProtKB-SubCell"/>
</dbReference>
<dbReference type="Proteomes" id="UP000449547">
    <property type="component" value="Unassembled WGS sequence"/>
</dbReference>
<dbReference type="HAMAP" id="MF_00140_B">
    <property type="entry name" value="Trp_tRNA_synth_B"/>
    <property type="match status" value="1"/>
</dbReference>
<evidence type="ECO:0000256" key="4">
    <source>
        <dbReference type="ARBA" id="ARBA00022598"/>
    </source>
</evidence>
<reference evidence="13 14" key="1">
    <citation type="submission" date="2019-07" db="EMBL/GenBank/DDBJ databases">
        <title>Genome assembly of two rare yeast pathogens: Diutina rugosa and Trichomonascus ciferrii.</title>
        <authorList>
            <person name="Mixao V."/>
            <person name="Saus E."/>
            <person name="Hansen A."/>
            <person name="Lass-Flor C."/>
            <person name="Gabaldon T."/>
        </authorList>
    </citation>
    <scope>NUCLEOTIDE SEQUENCE [LARGE SCALE GENOMIC DNA]</scope>
    <source>
        <strain evidence="13 14">CBS 613</strain>
    </source>
</reference>
<evidence type="ECO:0000256" key="12">
    <source>
        <dbReference type="RuleBase" id="RU363036"/>
    </source>
</evidence>
<dbReference type="InterPro" id="IPR050203">
    <property type="entry name" value="Trp-tRNA_synthetase"/>
</dbReference>
<dbReference type="Pfam" id="PF00579">
    <property type="entry name" value="tRNA-synt_1b"/>
    <property type="match status" value="1"/>
</dbReference>
<comment type="similarity">
    <text evidence="2 12">Belongs to the class-I aminoacyl-tRNA synthetase family.</text>
</comment>
<name>A0A642UCF1_DIURU</name>
<dbReference type="InterPro" id="IPR014729">
    <property type="entry name" value="Rossmann-like_a/b/a_fold"/>
</dbReference>
<evidence type="ECO:0000313" key="13">
    <source>
        <dbReference type="EMBL" id="KAA8896681.1"/>
    </source>
</evidence>
<dbReference type="InterPro" id="IPR024109">
    <property type="entry name" value="Trp-tRNA-ligase_bac-type"/>
</dbReference>
<dbReference type="InterPro" id="IPR002305">
    <property type="entry name" value="aa-tRNA-synth_Ic"/>
</dbReference>
<dbReference type="RefSeq" id="XP_034009541.1">
    <property type="nucleotide sequence ID" value="XM_034158703.1"/>
</dbReference>
<evidence type="ECO:0000256" key="7">
    <source>
        <dbReference type="ARBA" id="ARBA00022917"/>
    </source>
</evidence>
<protein>
    <recommendedName>
        <fullName evidence="11">Tryptophan--tRNA ligase, mitochondrial</fullName>
        <ecNumber evidence="3">6.1.1.2</ecNumber>
    </recommendedName>
    <alternativeName>
        <fullName evidence="9">Tryptophanyl-tRNA synthetase</fullName>
    </alternativeName>
</protein>
<comment type="caution">
    <text evidence="13">The sequence shown here is derived from an EMBL/GenBank/DDBJ whole genome shotgun (WGS) entry which is preliminary data.</text>
</comment>
<evidence type="ECO:0000256" key="1">
    <source>
        <dbReference type="ARBA" id="ARBA00004305"/>
    </source>
</evidence>
<comment type="catalytic activity">
    <reaction evidence="10">
        <text>tRNA(Trp) + L-tryptophan + ATP = L-tryptophyl-tRNA(Trp) + AMP + diphosphate + H(+)</text>
        <dbReference type="Rhea" id="RHEA:24080"/>
        <dbReference type="Rhea" id="RHEA-COMP:9671"/>
        <dbReference type="Rhea" id="RHEA-COMP:9705"/>
        <dbReference type="ChEBI" id="CHEBI:15378"/>
        <dbReference type="ChEBI" id="CHEBI:30616"/>
        <dbReference type="ChEBI" id="CHEBI:33019"/>
        <dbReference type="ChEBI" id="CHEBI:57912"/>
        <dbReference type="ChEBI" id="CHEBI:78442"/>
        <dbReference type="ChEBI" id="CHEBI:78535"/>
        <dbReference type="ChEBI" id="CHEBI:456215"/>
        <dbReference type="EC" id="6.1.1.2"/>
    </reaction>
</comment>
<evidence type="ECO:0000256" key="10">
    <source>
        <dbReference type="ARBA" id="ARBA00049929"/>
    </source>
</evidence>
<dbReference type="SUPFAM" id="SSF52374">
    <property type="entry name" value="Nucleotidylyl transferase"/>
    <property type="match status" value="1"/>
</dbReference>
<gene>
    <name evidence="13" type="ORF">DIURU_005693</name>
</gene>
<dbReference type="EMBL" id="SWFT01000163">
    <property type="protein sequence ID" value="KAA8896681.1"/>
    <property type="molecule type" value="Genomic_DNA"/>
</dbReference>
<dbReference type="InterPro" id="IPR001412">
    <property type="entry name" value="aa-tRNA-synth_I_CS"/>
</dbReference>
<keyword evidence="7 12" id="KW-0648">Protein biosynthesis</keyword>
<organism evidence="13 14">
    <name type="scientific">Diutina rugosa</name>
    <name type="common">Yeast</name>
    <name type="synonym">Candida rugosa</name>
    <dbReference type="NCBI Taxonomy" id="5481"/>
    <lineage>
        <taxon>Eukaryota</taxon>
        <taxon>Fungi</taxon>
        <taxon>Dikarya</taxon>
        <taxon>Ascomycota</taxon>
        <taxon>Saccharomycotina</taxon>
        <taxon>Pichiomycetes</taxon>
        <taxon>Debaryomycetaceae</taxon>
        <taxon>Diutina</taxon>
    </lineage>
</organism>
<keyword evidence="4 12" id="KW-0436">Ligase</keyword>
<dbReference type="NCBIfam" id="TIGR00233">
    <property type="entry name" value="trpS"/>
    <property type="match status" value="1"/>
</dbReference>
<evidence type="ECO:0000256" key="6">
    <source>
        <dbReference type="ARBA" id="ARBA00022840"/>
    </source>
</evidence>
<dbReference type="PROSITE" id="PS00178">
    <property type="entry name" value="AA_TRNA_LIGASE_I"/>
    <property type="match status" value="1"/>
</dbReference>
<dbReference type="AlphaFoldDB" id="A0A642UCF1"/>
<comment type="subcellular location">
    <subcellularLocation>
        <location evidence="1">Mitochondrion matrix</location>
    </subcellularLocation>
</comment>
<evidence type="ECO:0000256" key="8">
    <source>
        <dbReference type="ARBA" id="ARBA00023146"/>
    </source>
</evidence>
<dbReference type="GO" id="GO:0070183">
    <property type="term" value="P:mitochondrial tryptophanyl-tRNA aminoacylation"/>
    <property type="evidence" value="ECO:0007669"/>
    <property type="project" value="TreeGrafter"/>
</dbReference>
<evidence type="ECO:0000256" key="3">
    <source>
        <dbReference type="ARBA" id="ARBA00013161"/>
    </source>
</evidence>
<dbReference type="GeneID" id="54784344"/>
<evidence type="ECO:0000256" key="9">
    <source>
        <dbReference type="ARBA" id="ARBA00030268"/>
    </source>
</evidence>
<dbReference type="InterPro" id="IPR002306">
    <property type="entry name" value="Trp-tRNA-ligase"/>
</dbReference>
<dbReference type="GO" id="GO:0005524">
    <property type="term" value="F:ATP binding"/>
    <property type="evidence" value="ECO:0007669"/>
    <property type="project" value="UniProtKB-KW"/>
</dbReference>
<keyword evidence="5 12" id="KW-0547">Nucleotide-binding</keyword>
<evidence type="ECO:0000256" key="2">
    <source>
        <dbReference type="ARBA" id="ARBA00005594"/>
    </source>
</evidence>
<keyword evidence="8 12" id="KW-0030">Aminoacyl-tRNA synthetase</keyword>
<dbReference type="Gene3D" id="3.40.50.620">
    <property type="entry name" value="HUPs"/>
    <property type="match status" value="1"/>
</dbReference>
<dbReference type="PRINTS" id="PR01039">
    <property type="entry name" value="TRNASYNTHTRP"/>
</dbReference>
<dbReference type="OMA" id="GWGQFKP"/>
<dbReference type="PANTHER" id="PTHR43766:SF1">
    <property type="entry name" value="TRYPTOPHAN--TRNA LIGASE, MITOCHONDRIAL"/>
    <property type="match status" value="1"/>
</dbReference>
<dbReference type="OrthoDB" id="15808at2759"/>
<dbReference type="Gene3D" id="1.10.240.10">
    <property type="entry name" value="Tyrosyl-Transfer RNA Synthetase"/>
    <property type="match status" value="1"/>
</dbReference>
<evidence type="ECO:0000256" key="5">
    <source>
        <dbReference type="ARBA" id="ARBA00022741"/>
    </source>
</evidence>
<dbReference type="VEuPathDB" id="FungiDB:DIURU_005693"/>
<dbReference type="CDD" id="cd00806">
    <property type="entry name" value="TrpRS_core"/>
    <property type="match status" value="1"/>
</dbReference>
<proteinExistence type="inferred from homology"/>
<dbReference type="EC" id="6.1.1.2" evidence="3"/>
<dbReference type="FunFam" id="3.40.50.620:FF:000082">
    <property type="entry name" value="MSW1p Mitochondrial tryptophanyl-tRNA synthetase"/>
    <property type="match status" value="1"/>
</dbReference>
<sequence>MRSSLRVLKTVQKLEVVPKVPANSTVFSLLQPTGNIHLGNYLGAIKAWKNISESESPNSRYIYGIADLHALTMPQDPNKLRQCRTEAVASLIAAGLDPQKCTIFHQSSVPAHTELTWILTCITGMGFLNRMTQWKSKGQHAESSSIFDDKILERTKAGLFTYPVLMAADILIYNATHVPVGDDQSQHLELARYLASSFNHQYNTDHFVIPTTLLSRSQKILSLRNPQKKMSKSDPDQMGCIYVTDDADAISKKVRKAQTDSIQGTIYYDPVQRPGVSNLISIIAGVTNRTIEEVEAEIKHMTSHKQLKDYTAEVLIEEFRPKRAMYDKLVNDPAYLQSVLDEGTAKAKAIADANITKIRTLVGLN</sequence>
<evidence type="ECO:0000313" key="14">
    <source>
        <dbReference type="Proteomes" id="UP000449547"/>
    </source>
</evidence>
<dbReference type="GO" id="GO:0004830">
    <property type="term" value="F:tryptophan-tRNA ligase activity"/>
    <property type="evidence" value="ECO:0007669"/>
    <property type="project" value="UniProtKB-EC"/>
</dbReference>
<dbReference type="FunFam" id="1.10.240.10:FF:000002">
    <property type="entry name" value="Tryptophan--tRNA ligase"/>
    <property type="match status" value="1"/>
</dbReference>
<evidence type="ECO:0000256" key="11">
    <source>
        <dbReference type="ARBA" id="ARBA00069760"/>
    </source>
</evidence>
<keyword evidence="6 12" id="KW-0067">ATP-binding</keyword>
<dbReference type="PANTHER" id="PTHR43766">
    <property type="entry name" value="TRYPTOPHAN--TRNA LIGASE, MITOCHONDRIAL"/>
    <property type="match status" value="1"/>
</dbReference>